<dbReference type="AlphaFoldDB" id="A0A397VQN6"/>
<name>A0A397VQN6_9GLOM</name>
<accession>A0A397VQN6</accession>
<evidence type="ECO:0000313" key="2">
    <source>
        <dbReference type="Proteomes" id="UP000266673"/>
    </source>
</evidence>
<evidence type="ECO:0000313" key="1">
    <source>
        <dbReference type="EMBL" id="RIB22223.1"/>
    </source>
</evidence>
<protein>
    <submittedName>
        <fullName evidence="1">Uncharacterized protein</fullName>
    </submittedName>
</protein>
<organism evidence="1 2">
    <name type="scientific">Gigaspora rosea</name>
    <dbReference type="NCBI Taxonomy" id="44941"/>
    <lineage>
        <taxon>Eukaryota</taxon>
        <taxon>Fungi</taxon>
        <taxon>Fungi incertae sedis</taxon>
        <taxon>Mucoromycota</taxon>
        <taxon>Glomeromycotina</taxon>
        <taxon>Glomeromycetes</taxon>
        <taxon>Diversisporales</taxon>
        <taxon>Gigasporaceae</taxon>
        <taxon>Gigaspora</taxon>
    </lineage>
</organism>
<sequence>MPMPTILPTIKILPSLLKIWLQDQPPWHDSSRQAAFAFLSNISLGTESTFPPSTVQSSTVPSRSVPSPFQLSDSLLNADTFEKTPLVTVTDHGVINGNGRPSLQINTKTSISFDMLSRKAAGNYIFSSLKTPNDDLFELRHFFP</sequence>
<dbReference type="STRING" id="44941.A0A397VQN6"/>
<proteinExistence type="predicted"/>
<keyword evidence="2" id="KW-1185">Reference proteome</keyword>
<gene>
    <name evidence="1" type="ORF">C2G38_2174522</name>
</gene>
<dbReference type="Proteomes" id="UP000266673">
    <property type="component" value="Unassembled WGS sequence"/>
</dbReference>
<reference evidence="1 2" key="1">
    <citation type="submission" date="2018-06" db="EMBL/GenBank/DDBJ databases">
        <title>Comparative genomics reveals the genomic features of Rhizophagus irregularis, R. cerebriforme, R. diaphanum and Gigaspora rosea, and their symbiotic lifestyle signature.</title>
        <authorList>
            <person name="Morin E."/>
            <person name="San Clemente H."/>
            <person name="Chen E.C.H."/>
            <person name="De La Providencia I."/>
            <person name="Hainaut M."/>
            <person name="Kuo A."/>
            <person name="Kohler A."/>
            <person name="Murat C."/>
            <person name="Tang N."/>
            <person name="Roy S."/>
            <person name="Loubradou J."/>
            <person name="Henrissat B."/>
            <person name="Grigoriev I.V."/>
            <person name="Corradi N."/>
            <person name="Roux C."/>
            <person name="Martin F.M."/>
        </authorList>
    </citation>
    <scope>NUCLEOTIDE SEQUENCE [LARGE SCALE GENOMIC DNA]</scope>
    <source>
        <strain evidence="1 2">DAOM 194757</strain>
    </source>
</reference>
<comment type="caution">
    <text evidence="1">The sequence shown here is derived from an EMBL/GenBank/DDBJ whole genome shotgun (WGS) entry which is preliminary data.</text>
</comment>
<dbReference type="EMBL" id="QKWP01000319">
    <property type="protein sequence ID" value="RIB22223.1"/>
    <property type="molecule type" value="Genomic_DNA"/>
</dbReference>